<evidence type="ECO:0000256" key="1">
    <source>
        <dbReference type="SAM" id="MobiDB-lite"/>
    </source>
</evidence>
<protein>
    <submittedName>
        <fullName evidence="4">Uncharacterized protein</fullName>
    </submittedName>
</protein>
<dbReference type="EMBL" id="JBAMIC010000007">
    <property type="protein sequence ID" value="KAK7105878.1"/>
    <property type="molecule type" value="Genomic_DNA"/>
</dbReference>
<comment type="caution">
    <text evidence="4">The sequence shown here is derived from an EMBL/GenBank/DDBJ whole genome shotgun (WGS) entry which is preliminary data.</text>
</comment>
<accession>A0AAN9BGV0</accession>
<keyword evidence="2" id="KW-0812">Transmembrane</keyword>
<gene>
    <name evidence="4" type="ORF">V1264_017202</name>
</gene>
<dbReference type="Proteomes" id="UP001374579">
    <property type="component" value="Unassembled WGS sequence"/>
</dbReference>
<dbReference type="AlphaFoldDB" id="A0AAN9BGV0"/>
<keyword evidence="5" id="KW-1185">Reference proteome</keyword>
<feature type="transmembrane region" description="Helical" evidence="2">
    <location>
        <begin position="190"/>
        <end position="213"/>
    </location>
</feature>
<evidence type="ECO:0000313" key="4">
    <source>
        <dbReference type="EMBL" id="KAK7105878.1"/>
    </source>
</evidence>
<evidence type="ECO:0000256" key="2">
    <source>
        <dbReference type="SAM" id="Phobius"/>
    </source>
</evidence>
<reference evidence="4 5" key="1">
    <citation type="submission" date="2024-02" db="EMBL/GenBank/DDBJ databases">
        <title>Chromosome-scale genome assembly of the rough periwinkle Littorina saxatilis.</title>
        <authorList>
            <person name="De Jode A."/>
            <person name="Faria R."/>
            <person name="Formenti G."/>
            <person name="Sims Y."/>
            <person name="Smith T.P."/>
            <person name="Tracey A."/>
            <person name="Wood J.M.D."/>
            <person name="Zagrodzka Z.B."/>
            <person name="Johannesson K."/>
            <person name="Butlin R.K."/>
            <person name="Leder E.H."/>
        </authorList>
    </citation>
    <scope>NUCLEOTIDE SEQUENCE [LARGE SCALE GENOMIC DNA]</scope>
    <source>
        <strain evidence="4">Snail1</strain>
        <tissue evidence="4">Muscle</tissue>
    </source>
</reference>
<name>A0AAN9BGV0_9CAEN</name>
<keyword evidence="2" id="KW-1133">Transmembrane helix</keyword>
<keyword evidence="3" id="KW-0732">Signal</keyword>
<keyword evidence="2" id="KW-0472">Membrane</keyword>
<feature type="signal peptide" evidence="3">
    <location>
        <begin position="1"/>
        <end position="26"/>
    </location>
</feature>
<evidence type="ECO:0000313" key="5">
    <source>
        <dbReference type="Proteomes" id="UP001374579"/>
    </source>
</evidence>
<organism evidence="4 5">
    <name type="scientific">Littorina saxatilis</name>
    <dbReference type="NCBI Taxonomy" id="31220"/>
    <lineage>
        <taxon>Eukaryota</taxon>
        <taxon>Metazoa</taxon>
        <taxon>Spiralia</taxon>
        <taxon>Lophotrochozoa</taxon>
        <taxon>Mollusca</taxon>
        <taxon>Gastropoda</taxon>
        <taxon>Caenogastropoda</taxon>
        <taxon>Littorinimorpha</taxon>
        <taxon>Littorinoidea</taxon>
        <taxon>Littorinidae</taxon>
        <taxon>Littorina</taxon>
    </lineage>
</organism>
<feature type="region of interest" description="Disordered" evidence="1">
    <location>
        <begin position="121"/>
        <end position="151"/>
    </location>
</feature>
<proteinExistence type="predicted"/>
<feature type="chain" id="PRO_5042870031" evidence="3">
    <location>
        <begin position="27"/>
        <end position="349"/>
    </location>
</feature>
<sequence>MGAMMCFVRVLVSVLVLFCIVCKGQSMCRYVYDPMNSTITGLCQKIVFTPDGARACYWFQTDQNSQDVRVPYVGALQVVPTPGGQVFAALCLFERHIPGFSQDDSFVVSFSPDFSNEYSTERFGDRADTSTATDDSTDVGPGGRKILPDIGQSTTTYNNNTVIISTEEGVEESPKPTGDNDSTLSTKDTALIVLGCVAAVVVPGFIILVALRLRKKKKQQKKSDQLTEGRRISILALRRSDYPNSVFGISNPSTSSHNTNDVAMTSSQARRSQSNSSGHEKAVRFVEGNRVIPRRMYLPEVHSYIGLRSPEEHLKDDRSESSLSEDVWTTGRAQRDGVFHTNSEPDMLY</sequence>
<evidence type="ECO:0000256" key="3">
    <source>
        <dbReference type="SAM" id="SignalP"/>
    </source>
</evidence>